<accession>A0A484GHE7</accession>
<dbReference type="AlphaFoldDB" id="A0A484GHE7"/>
<protein>
    <submittedName>
        <fullName evidence="1">Uncharacterized protein</fullName>
    </submittedName>
</protein>
<keyword evidence="2" id="KW-1185">Reference proteome</keyword>
<dbReference type="EMBL" id="QWLN02008489">
    <property type="protein sequence ID" value="TEA34826.1"/>
    <property type="molecule type" value="Genomic_DNA"/>
</dbReference>
<evidence type="ECO:0000313" key="2">
    <source>
        <dbReference type="Proteomes" id="UP000295264"/>
    </source>
</evidence>
<name>A0A484GHE7_SOUCH</name>
<sequence length="25" mass="2865">PFTEVKLINKLNRQKSQLGLVPRVS</sequence>
<feature type="non-terminal residue" evidence="1">
    <location>
        <position position="1"/>
    </location>
</feature>
<dbReference type="Proteomes" id="UP000295264">
    <property type="component" value="Unassembled WGS sequence"/>
</dbReference>
<gene>
    <name evidence="1" type="ORF">DBR06_SOUSAS17810016</name>
</gene>
<evidence type="ECO:0000313" key="1">
    <source>
        <dbReference type="EMBL" id="TEA34826.1"/>
    </source>
</evidence>
<proteinExistence type="predicted"/>
<comment type="caution">
    <text evidence="1">The sequence shown here is derived from an EMBL/GenBank/DDBJ whole genome shotgun (WGS) entry which is preliminary data.</text>
</comment>
<organism evidence="1 2">
    <name type="scientific">Sousa chinensis</name>
    <name type="common">Indo-pacific humpbacked dolphin</name>
    <name type="synonym">Steno chinensis</name>
    <dbReference type="NCBI Taxonomy" id="103600"/>
    <lineage>
        <taxon>Eukaryota</taxon>
        <taxon>Metazoa</taxon>
        <taxon>Chordata</taxon>
        <taxon>Craniata</taxon>
        <taxon>Vertebrata</taxon>
        <taxon>Euteleostomi</taxon>
        <taxon>Mammalia</taxon>
        <taxon>Eutheria</taxon>
        <taxon>Laurasiatheria</taxon>
        <taxon>Artiodactyla</taxon>
        <taxon>Whippomorpha</taxon>
        <taxon>Cetacea</taxon>
        <taxon>Odontoceti</taxon>
        <taxon>Delphinidae</taxon>
        <taxon>Sousa</taxon>
    </lineage>
</organism>
<reference evidence="1 2" key="1">
    <citation type="journal article" date="2018" name="Genomics">
        <title>Molecular footprints of inshore aquatic adaptation in Indo-Pacific humpback dolphin (Sousa chinensis).</title>
        <authorList>
            <person name="Ming Y."/>
            <person name="Jian J."/>
            <person name="Yu F."/>
            <person name="Yu X."/>
            <person name="Wang J."/>
            <person name="Liu W."/>
        </authorList>
    </citation>
    <scope>NUCLEOTIDE SEQUENCE [LARGE SCALE GENOMIC DNA]</scope>
    <source>
        <strain evidence="1">MY-2018</strain>
        <tissue evidence="1">Skin</tissue>
    </source>
</reference>